<proteinExistence type="predicted"/>
<gene>
    <name evidence="1" type="ORF">DFR70_113168</name>
</gene>
<dbReference type="EMBL" id="QJKF01000013">
    <property type="protein sequence ID" value="PXX58833.1"/>
    <property type="molecule type" value="Genomic_DNA"/>
</dbReference>
<keyword evidence="2" id="KW-1185">Reference proteome</keyword>
<comment type="caution">
    <text evidence="1">The sequence shown here is derived from an EMBL/GenBank/DDBJ whole genome shotgun (WGS) entry which is preliminary data.</text>
</comment>
<accession>A0A318JX98</accession>
<sequence>MRQFYRAVLLDDDHRVIGYVEPGVRLEEHAWVGNHEVQGVERLLTMPTRVVWARWQGRLYETVARVAPLAPPEHGCTGQYILNHDRFEYVDKAGVRMNARRRRVHPLPILTVESGTGMPPWAGSWAHDRISLSDTVPEGFELWKFEQLE</sequence>
<evidence type="ECO:0000313" key="2">
    <source>
        <dbReference type="Proteomes" id="UP000247569"/>
    </source>
</evidence>
<reference evidence="1 2" key="1">
    <citation type="submission" date="2018-05" db="EMBL/GenBank/DDBJ databases">
        <title>Genomic Encyclopedia of Type Strains, Phase IV (KMG-IV): sequencing the most valuable type-strain genomes for metagenomic binning, comparative biology and taxonomic classification.</title>
        <authorList>
            <person name="Goeker M."/>
        </authorList>
    </citation>
    <scope>NUCLEOTIDE SEQUENCE [LARGE SCALE GENOMIC DNA]</scope>
    <source>
        <strain evidence="1 2">DSM 44704</strain>
    </source>
</reference>
<dbReference type="Proteomes" id="UP000247569">
    <property type="component" value="Unassembled WGS sequence"/>
</dbReference>
<evidence type="ECO:0000313" key="1">
    <source>
        <dbReference type="EMBL" id="PXX58833.1"/>
    </source>
</evidence>
<name>A0A318JX98_9NOCA</name>
<organism evidence="1 2">
    <name type="scientific">Nocardia tenerifensis</name>
    <dbReference type="NCBI Taxonomy" id="228006"/>
    <lineage>
        <taxon>Bacteria</taxon>
        <taxon>Bacillati</taxon>
        <taxon>Actinomycetota</taxon>
        <taxon>Actinomycetes</taxon>
        <taxon>Mycobacteriales</taxon>
        <taxon>Nocardiaceae</taxon>
        <taxon>Nocardia</taxon>
    </lineage>
</organism>
<dbReference type="AlphaFoldDB" id="A0A318JX98"/>
<protein>
    <submittedName>
        <fullName evidence="1">Uncharacterized protein</fullName>
    </submittedName>
</protein>